<name>A0A518V215_BRELA</name>
<dbReference type="Gene3D" id="3.40.1580.10">
    <property type="entry name" value="SMI1/KNR4-like"/>
    <property type="match status" value="1"/>
</dbReference>
<dbReference type="SUPFAM" id="SSF160631">
    <property type="entry name" value="SMI1/KNR4-like"/>
    <property type="match status" value="1"/>
</dbReference>
<dbReference type="Proteomes" id="UP000319432">
    <property type="component" value="Plasmid p1821L01"/>
</dbReference>
<evidence type="ECO:0008006" key="3">
    <source>
        <dbReference type="Google" id="ProtNLM"/>
    </source>
</evidence>
<reference evidence="1 2" key="1">
    <citation type="submission" date="2018-11" db="EMBL/GenBank/DDBJ databases">
        <title>Phylogenetic determinants of toxin gene distribution in genomes of Brevibacillus laterosporus.</title>
        <authorList>
            <person name="Glare T.R."/>
            <person name="Durrant A."/>
            <person name="Berry C."/>
            <person name="Palma L."/>
            <person name="Ormskirk M."/>
            <person name="Cox M.O."/>
        </authorList>
    </citation>
    <scope>NUCLEOTIDE SEQUENCE [LARGE SCALE GENOMIC DNA]</scope>
    <source>
        <strain evidence="1 2">1821L</strain>
        <plasmid evidence="1 2">p1821L01</plasmid>
    </source>
</reference>
<evidence type="ECO:0000313" key="2">
    <source>
        <dbReference type="Proteomes" id="UP000319432"/>
    </source>
</evidence>
<keyword evidence="2" id="KW-1185">Reference proteome</keyword>
<dbReference type="InterPro" id="IPR037883">
    <property type="entry name" value="Knr4/Smi1-like_sf"/>
</dbReference>
<sequence>MKEIENTLHVTLPDRYKWLLKEYS</sequence>
<accession>A0A518V215</accession>
<geneLocation type="plasmid" evidence="1 2">
    <name>p1821L01</name>
</geneLocation>
<proteinExistence type="predicted"/>
<gene>
    <name evidence="1" type="ORF">EEL30_00420</name>
</gene>
<evidence type="ECO:0000313" key="1">
    <source>
        <dbReference type="EMBL" id="QDX91031.1"/>
    </source>
</evidence>
<protein>
    <recommendedName>
        <fullName evidence="3">SMI1/KNR4 family protein</fullName>
    </recommendedName>
</protein>
<dbReference type="EMBL" id="CP033461">
    <property type="protein sequence ID" value="QDX91031.1"/>
    <property type="molecule type" value="Genomic_DNA"/>
</dbReference>
<keyword evidence="1" id="KW-0614">Plasmid</keyword>
<dbReference type="AlphaFoldDB" id="A0A518V215"/>
<organism evidence="1 2">
    <name type="scientific">Brevibacillus laterosporus</name>
    <name type="common">Bacillus laterosporus</name>
    <dbReference type="NCBI Taxonomy" id="1465"/>
    <lineage>
        <taxon>Bacteria</taxon>
        <taxon>Bacillati</taxon>
        <taxon>Bacillota</taxon>
        <taxon>Bacilli</taxon>
        <taxon>Bacillales</taxon>
        <taxon>Paenibacillaceae</taxon>
        <taxon>Brevibacillus</taxon>
    </lineage>
</organism>